<feature type="region of interest" description="Disordered" evidence="5">
    <location>
        <begin position="266"/>
        <end position="285"/>
    </location>
</feature>
<comment type="subcellular location">
    <subcellularLocation>
        <location evidence="1">Membrane</location>
        <topology evidence="1">Multi-pass membrane protein</topology>
    </subcellularLocation>
</comment>
<protein>
    <submittedName>
        <fullName evidence="7">Uncharacterized protein</fullName>
    </submittedName>
</protein>
<evidence type="ECO:0000256" key="5">
    <source>
        <dbReference type="SAM" id="MobiDB-lite"/>
    </source>
</evidence>
<dbReference type="InterPro" id="IPR007568">
    <property type="entry name" value="RTA1"/>
</dbReference>
<dbReference type="AlphaFoldDB" id="A0AA39GPW0"/>
<dbReference type="Proteomes" id="UP001175261">
    <property type="component" value="Unassembled WGS sequence"/>
</dbReference>
<evidence type="ECO:0000256" key="1">
    <source>
        <dbReference type="ARBA" id="ARBA00004141"/>
    </source>
</evidence>
<dbReference type="PANTHER" id="PTHR31465:SF35">
    <property type="entry name" value="RTA1 DOMAIN PROTEIN-RELATED"/>
    <property type="match status" value="1"/>
</dbReference>
<evidence type="ECO:0000256" key="6">
    <source>
        <dbReference type="SAM" id="Phobius"/>
    </source>
</evidence>
<reference evidence="7" key="1">
    <citation type="submission" date="2022-10" db="EMBL/GenBank/DDBJ databases">
        <title>Determination and structural analysis of whole genome sequence of Sarocladium strictum F4-1.</title>
        <authorList>
            <person name="Hu L."/>
            <person name="Jiang Y."/>
        </authorList>
    </citation>
    <scope>NUCLEOTIDE SEQUENCE</scope>
    <source>
        <strain evidence="7">F4-1</strain>
    </source>
</reference>
<evidence type="ECO:0000313" key="7">
    <source>
        <dbReference type="EMBL" id="KAK0390583.1"/>
    </source>
</evidence>
<comment type="caution">
    <text evidence="7">The sequence shown here is derived from an EMBL/GenBank/DDBJ whole genome shotgun (WGS) entry which is preliminary data.</text>
</comment>
<feature type="transmembrane region" description="Helical" evidence="6">
    <location>
        <begin position="44"/>
        <end position="64"/>
    </location>
</feature>
<dbReference type="GO" id="GO:0016020">
    <property type="term" value="C:membrane"/>
    <property type="evidence" value="ECO:0007669"/>
    <property type="project" value="UniProtKB-SubCell"/>
</dbReference>
<keyword evidence="2 6" id="KW-0812">Transmembrane</keyword>
<organism evidence="7 8">
    <name type="scientific">Sarocladium strictum</name>
    <name type="common">Black bundle disease fungus</name>
    <name type="synonym">Acremonium strictum</name>
    <dbReference type="NCBI Taxonomy" id="5046"/>
    <lineage>
        <taxon>Eukaryota</taxon>
        <taxon>Fungi</taxon>
        <taxon>Dikarya</taxon>
        <taxon>Ascomycota</taxon>
        <taxon>Pezizomycotina</taxon>
        <taxon>Sordariomycetes</taxon>
        <taxon>Hypocreomycetidae</taxon>
        <taxon>Hypocreales</taxon>
        <taxon>Sarocladiaceae</taxon>
        <taxon>Sarocladium</taxon>
    </lineage>
</organism>
<sequence>MTGEWDRLYEYDPSTEAAALFGALFGISTAWHALQLFKGRTWSFIPFVIGGLFETVGYVARAISTKVPEVEPHRRLFTIQTVLILLAPALYAASIYMVFGRIVRRLDAETHVLIRSKWTTKIFVTGDVISFMTQGAGGGILATADGNESKSKLGGNLIVGGLCIQLVVFGFFIIVTALFHRRMIQRPTDAARQIQVPWVRHIYVLYAVSALVMVRSIFRTIEYIEGRGGHLQTHEVYFYVLDTVLMFFVSAIFNIFHPSAILQPRGKPGMSLDSSDEVELSQKGR</sequence>
<keyword evidence="3 6" id="KW-1133">Transmembrane helix</keyword>
<accession>A0AA39GPW0</accession>
<keyword evidence="8" id="KW-1185">Reference proteome</keyword>
<feature type="transmembrane region" description="Helical" evidence="6">
    <location>
        <begin position="120"/>
        <end position="144"/>
    </location>
</feature>
<proteinExistence type="predicted"/>
<evidence type="ECO:0000256" key="3">
    <source>
        <dbReference type="ARBA" id="ARBA00022989"/>
    </source>
</evidence>
<evidence type="ECO:0000256" key="2">
    <source>
        <dbReference type="ARBA" id="ARBA00022692"/>
    </source>
</evidence>
<evidence type="ECO:0000256" key="4">
    <source>
        <dbReference type="ARBA" id="ARBA00023136"/>
    </source>
</evidence>
<feature type="transmembrane region" description="Helical" evidence="6">
    <location>
        <begin position="17"/>
        <end position="37"/>
    </location>
</feature>
<evidence type="ECO:0000313" key="8">
    <source>
        <dbReference type="Proteomes" id="UP001175261"/>
    </source>
</evidence>
<feature type="transmembrane region" description="Helical" evidence="6">
    <location>
        <begin position="156"/>
        <end position="179"/>
    </location>
</feature>
<keyword evidence="4 6" id="KW-0472">Membrane</keyword>
<dbReference type="PANTHER" id="PTHR31465">
    <property type="entry name" value="PROTEIN RTA1-RELATED"/>
    <property type="match status" value="1"/>
</dbReference>
<dbReference type="Pfam" id="PF04479">
    <property type="entry name" value="RTA1"/>
    <property type="match status" value="1"/>
</dbReference>
<gene>
    <name evidence="7" type="ORF">NLU13_0087</name>
</gene>
<feature type="transmembrane region" description="Helical" evidence="6">
    <location>
        <begin position="200"/>
        <end position="218"/>
    </location>
</feature>
<feature type="transmembrane region" description="Helical" evidence="6">
    <location>
        <begin position="76"/>
        <end position="99"/>
    </location>
</feature>
<feature type="transmembrane region" description="Helical" evidence="6">
    <location>
        <begin position="238"/>
        <end position="256"/>
    </location>
</feature>
<name>A0AA39GPW0_SARSR</name>
<dbReference type="EMBL" id="JAPDFR010000001">
    <property type="protein sequence ID" value="KAK0390583.1"/>
    <property type="molecule type" value="Genomic_DNA"/>
</dbReference>